<protein>
    <submittedName>
        <fullName evidence="2">Uncharacterized protein</fullName>
    </submittedName>
</protein>
<sequence>MKNKVIQRKWAFVLAIMFLIFAIKSLMTGFDLSDPYGMGQLFGTIFFPALFFYIAFKKKK</sequence>
<evidence type="ECO:0000313" key="2">
    <source>
        <dbReference type="EMBL" id="RSU10209.1"/>
    </source>
</evidence>
<dbReference type="Proteomes" id="UP000288028">
    <property type="component" value="Unassembled WGS sequence"/>
</dbReference>
<evidence type="ECO:0000256" key="1">
    <source>
        <dbReference type="SAM" id="Phobius"/>
    </source>
</evidence>
<dbReference type="AlphaFoldDB" id="A0A430AQ18"/>
<dbReference type="OrthoDB" id="2192782at2"/>
<keyword evidence="3" id="KW-1185">Reference proteome</keyword>
<keyword evidence="1" id="KW-0812">Transmembrane</keyword>
<feature type="transmembrane region" description="Helical" evidence="1">
    <location>
        <begin position="36"/>
        <end position="56"/>
    </location>
</feature>
<organism evidence="2 3">
    <name type="scientific">Vagococcus carniphilus</name>
    <dbReference type="NCBI Taxonomy" id="218144"/>
    <lineage>
        <taxon>Bacteria</taxon>
        <taxon>Bacillati</taxon>
        <taxon>Bacillota</taxon>
        <taxon>Bacilli</taxon>
        <taxon>Lactobacillales</taxon>
        <taxon>Enterococcaceae</taxon>
        <taxon>Vagococcus</taxon>
    </lineage>
</organism>
<dbReference type="EMBL" id="NGKB01000019">
    <property type="protein sequence ID" value="RSU10209.1"/>
    <property type="molecule type" value="Genomic_DNA"/>
</dbReference>
<gene>
    <name evidence="2" type="ORF">CBF28_14030</name>
</gene>
<dbReference type="RefSeq" id="WP_126796302.1">
    <property type="nucleotide sequence ID" value="NZ_CP060720.1"/>
</dbReference>
<dbReference type="GeneID" id="95581506"/>
<accession>A0A430AQ18</accession>
<feature type="transmembrane region" description="Helical" evidence="1">
    <location>
        <begin position="12"/>
        <end position="30"/>
    </location>
</feature>
<reference evidence="2 3" key="1">
    <citation type="submission" date="2017-05" db="EMBL/GenBank/DDBJ databases">
        <title>Vagococcus spp. assemblies.</title>
        <authorList>
            <person name="Gulvik C.A."/>
        </authorList>
    </citation>
    <scope>NUCLEOTIDE SEQUENCE [LARGE SCALE GENOMIC DNA]</scope>
    <source>
        <strain evidence="2 3">SS1714</strain>
    </source>
</reference>
<proteinExistence type="predicted"/>
<evidence type="ECO:0000313" key="3">
    <source>
        <dbReference type="Proteomes" id="UP000288028"/>
    </source>
</evidence>
<keyword evidence="1" id="KW-0472">Membrane</keyword>
<name>A0A430AQ18_9ENTE</name>
<keyword evidence="1" id="KW-1133">Transmembrane helix</keyword>
<comment type="caution">
    <text evidence="2">The sequence shown here is derived from an EMBL/GenBank/DDBJ whole genome shotgun (WGS) entry which is preliminary data.</text>
</comment>